<keyword evidence="4 5" id="KW-0413">Isomerase</keyword>
<feature type="signal peptide" evidence="6">
    <location>
        <begin position="1"/>
        <end position="20"/>
    </location>
</feature>
<evidence type="ECO:0000259" key="7">
    <source>
        <dbReference type="PROSITE" id="PS50059"/>
    </source>
</evidence>
<evidence type="ECO:0000256" key="5">
    <source>
        <dbReference type="PROSITE-ProRule" id="PRU00277"/>
    </source>
</evidence>
<dbReference type="GO" id="GO:0003755">
    <property type="term" value="F:peptidyl-prolyl cis-trans isomerase activity"/>
    <property type="evidence" value="ECO:0007669"/>
    <property type="project" value="UniProtKB-KW"/>
</dbReference>
<accession>A0A7D8V1L4</accession>
<dbReference type="InterPro" id="IPR046357">
    <property type="entry name" value="PPIase_dom_sf"/>
</dbReference>
<dbReference type="EC" id="5.2.1.8" evidence="2 5"/>
<evidence type="ECO:0000256" key="6">
    <source>
        <dbReference type="SAM" id="SignalP"/>
    </source>
</evidence>
<dbReference type="InterPro" id="IPR044609">
    <property type="entry name" value="FKBP2/11"/>
</dbReference>
<dbReference type="Gene3D" id="3.10.50.40">
    <property type="match status" value="1"/>
</dbReference>
<dbReference type="PANTHER" id="PTHR45779">
    <property type="entry name" value="PEPTIDYLPROLYL ISOMERASE"/>
    <property type="match status" value="1"/>
</dbReference>
<comment type="catalytic activity">
    <reaction evidence="1 5">
        <text>[protein]-peptidylproline (omega=180) = [protein]-peptidylproline (omega=0)</text>
        <dbReference type="Rhea" id="RHEA:16237"/>
        <dbReference type="Rhea" id="RHEA-COMP:10747"/>
        <dbReference type="Rhea" id="RHEA-COMP:10748"/>
        <dbReference type="ChEBI" id="CHEBI:83833"/>
        <dbReference type="ChEBI" id="CHEBI:83834"/>
        <dbReference type="EC" id="5.2.1.8"/>
    </reaction>
</comment>
<dbReference type="OrthoDB" id="1902587at2759"/>
<reference evidence="8 9" key="1">
    <citation type="journal article" date="2019" name="PLoS Genet.">
        <title>Convergent evolution of linked mating-type loci in basidiomycete fungi.</title>
        <authorList>
            <person name="Sun S."/>
            <person name="Coelho M.A."/>
            <person name="Heitman J."/>
            <person name="Nowrousian M."/>
        </authorList>
    </citation>
    <scope>NUCLEOTIDE SEQUENCE [LARGE SCALE GENOMIC DNA]</scope>
    <source>
        <strain evidence="8 9">CBS 4282</strain>
    </source>
</reference>
<comment type="caution">
    <text evidence="8">The sequence shown here is derived from an EMBL/GenBank/DDBJ whole genome shotgun (WGS) entry which is preliminary data.</text>
</comment>
<dbReference type="Proteomes" id="UP000473826">
    <property type="component" value="Unassembled WGS sequence"/>
</dbReference>
<dbReference type="AlphaFoldDB" id="A0A7D8V1L4"/>
<dbReference type="SUPFAM" id="SSF54534">
    <property type="entry name" value="FKBP-like"/>
    <property type="match status" value="1"/>
</dbReference>
<evidence type="ECO:0000313" key="9">
    <source>
        <dbReference type="Proteomes" id="UP000473826"/>
    </source>
</evidence>
<keyword evidence="3 5" id="KW-0697">Rotamase</keyword>
<keyword evidence="6" id="KW-0732">Signal</keyword>
<dbReference type="EMBL" id="QKWK01000002">
    <property type="protein sequence ID" value="TXT13325.1"/>
    <property type="molecule type" value="Genomic_DNA"/>
</dbReference>
<feature type="domain" description="PPIase FKBP-type" evidence="7">
    <location>
        <begin position="41"/>
        <end position="129"/>
    </location>
</feature>
<evidence type="ECO:0000313" key="8">
    <source>
        <dbReference type="EMBL" id="TXT13325.1"/>
    </source>
</evidence>
<evidence type="ECO:0000256" key="3">
    <source>
        <dbReference type="ARBA" id="ARBA00023110"/>
    </source>
</evidence>
<dbReference type="FunFam" id="3.10.50.40:FF:000006">
    <property type="entry name" value="Peptidyl-prolyl cis-trans isomerase"/>
    <property type="match status" value="1"/>
</dbReference>
<name>A0A7D8V1L4_VANHU</name>
<feature type="chain" id="PRO_5028857175" description="peptidylprolyl isomerase" evidence="6">
    <location>
        <begin position="21"/>
        <end position="135"/>
    </location>
</feature>
<dbReference type="PANTHER" id="PTHR45779:SF14">
    <property type="entry name" value="PEPTIDYLPROLYL ISOMERASE"/>
    <property type="match status" value="1"/>
</dbReference>
<dbReference type="InterPro" id="IPR001179">
    <property type="entry name" value="PPIase_FKBP_dom"/>
</dbReference>
<dbReference type="PROSITE" id="PS50059">
    <property type="entry name" value="FKBP_PPIASE"/>
    <property type="match status" value="1"/>
</dbReference>
<dbReference type="Pfam" id="PF00254">
    <property type="entry name" value="FKBP_C"/>
    <property type="match status" value="1"/>
</dbReference>
<organism evidence="8 9">
    <name type="scientific">Vanrija humicola</name>
    <name type="common">Yeast</name>
    <name type="synonym">Cryptococcus humicola</name>
    <dbReference type="NCBI Taxonomy" id="5417"/>
    <lineage>
        <taxon>Eukaryota</taxon>
        <taxon>Fungi</taxon>
        <taxon>Dikarya</taxon>
        <taxon>Basidiomycota</taxon>
        <taxon>Agaricomycotina</taxon>
        <taxon>Tremellomycetes</taxon>
        <taxon>Trichosporonales</taxon>
        <taxon>Trichosporonaceae</taxon>
        <taxon>Vanrija</taxon>
    </lineage>
</organism>
<gene>
    <name evidence="8" type="ORF">VHUM_00692</name>
</gene>
<dbReference type="GO" id="GO:0005783">
    <property type="term" value="C:endoplasmic reticulum"/>
    <property type="evidence" value="ECO:0007669"/>
    <property type="project" value="TreeGrafter"/>
</dbReference>
<sequence>MFRTQLVTLLALALAVLVAAADLKIDVTHLPDNCKVKTRNGDKLSMHYTGTLEDGSKFDSSRDRNQPLDFTIGKGQVIQGWEQGLLDMCVGEKRVLTIPSNLGYGSRGFPPVIPADATLIFDVELVDIKNRKDEL</sequence>
<proteinExistence type="predicted"/>
<evidence type="ECO:0000256" key="4">
    <source>
        <dbReference type="ARBA" id="ARBA00023235"/>
    </source>
</evidence>
<protein>
    <recommendedName>
        <fullName evidence="2 5">peptidylprolyl isomerase</fullName>
        <ecNumber evidence="2 5">5.2.1.8</ecNumber>
    </recommendedName>
</protein>
<evidence type="ECO:0000256" key="1">
    <source>
        <dbReference type="ARBA" id="ARBA00000971"/>
    </source>
</evidence>
<evidence type="ECO:0000256" key="2">
    <source>
        <dbReference type="ARBA" id="ARBA00013194"/>
    </source>
</evidence>
<keyword evidence="9" id="KW-1185">Reference proteome</keyword>